<sequence length="201" mass="21404">MSLAGVPMLGCMPSVGMRITALLGAVVMAAAVSSCGEFAPTSDTQAAKHDAADVTFAQKMIPHHQQALDMAAMVPPRTSNHGLIVMAKHIALDQQAQIDTLQRLLQQWGEPAAMDHMAHSGMDMDGMVDAATMARLPALKGAEFDEAWLRSMIVHHQGAVAMAEPEIAHGENPAAVRMAKVIVDWQQLAIGRMHAMLGPAE</sequence>
<dbReference type="PANTHER" id="PTHR36933:SF1">
    <property type="entry name" value="SLL0788 PROTEIN"/>
    <property type="match status" value="1"/>
</dbReference>
<evidence type="ECO:0000259" key="1">
    <source>
        <dbReference type="Pfam" id="PF03713"/>
    </source>
</evidence>
<organism evidence="2 3">
    <name type="scientific">Mycolicibacterium moriokaense</name>
    <dbReference type="NCBI Taxonomy" id="39691"/>
    <lineage>
        <taxon>Bacteria</taxon>
        <taxon>Bacillati</taxon>
        <taxon>Actinomycetota</taxon>
        <taxon>Actinomycetes</taxon>
        <taxon>Mycobacteriales</taxon>
        <taxon>Mycobacteriaceae</taxon>
        <taxon>Mycolicibacterium</taxon>
    </lineage>
</organism>
<dbReference type="Gene3D" id="1.20.1260.10">
    <property type="match status" value="1"/>
</dbReference>
<reference evidence="2 3" key="2">
    <citation type="submission" date="2018-06" db="EMBL/GenBank/DDBJ databases">
        <title>Sequencing of bacterial isolates from soil warming experiment in Harvard Forest, Massachusetts, USA.</title>
        <authorList>
            <person name="Deangelis K.PhD."/>
        </authorList>
    </citation>
    <scope>NUCLEOTIDE SEQUENCE [LARGE SCALE GENOMIC DNA]</scope>
    <source>
        <strain evidence="2 3">GAS496</strain>
    </source>
</reference>
<dbReference type="InterPro" id="IPR005183">
    <property type="entry name" value="DUF305_CopM-like"/>
</dbReference>
<evidence type="ECO:0000313" key="2">
    <source>
        <dbReference type="EMBL" id="PXX13059.1"/>
    </source>
</evidence>
<gene>
    <name evidence="2" type="ORF">C8E89_101207</name>
</gene>
<dbReference type="Proteomes" id="UP000247781">
    <property type="component" value="Unassembled WGS sequence"/>
</dbReference>
<accession>A0A318HMS2</accession>
<dbReference type="Pfam" id="PF03713">
    <property type="entry name" value="DUF305"/>
    <property type="match status" value="1"/>
</dbReference>
<dbReference type="InterPro" id="IPR012347">
    <property type="entry name" value="Ferritin-like"/>
</dbReference>
<feature type="domain" description="DUF305" evidence="1">
    <location>
        <begin position="53"/>
        <end position="197"/>
    </location>
</feature>
<dbReference type="PANTHER" id="PTHR36933">
    <property type="entry name" value="SLL0788 PROTEIN"/>
    <property type="match status" value="1"/>
</dbReference>
<comment type="caution">
    <text evidence="2">The sequence shown here is derived from an EMBL/GenBank/DDBJ whole genome shotgun (WGS) entry which is preliminary data.</text>
</comment>
<proteinExistence type="predicted"/>
<evidence type="ECO:0000313" key="3">
    <source>
        <dbReference type="Proteomes" id="UP000247781"/>
    </source>
</evidence>
<dbReference type="EMBL" id="QJJU01000001">
    <property type="protein sequence ID" value="PXX13059.1"/>
    <property type="molecule type" value="Genomic_DNA"/>
</dbReference>
<protein>
    <submittedName>
        <fullName evidence="2">Uncharacterized protein (DUF305 family)</fullName>
    </submittedName>
</protein>
<reference evidence="3" key="1">
    <citation type="submission" date="2018-05" db="EMBL/GenBank/DDBJ databases">
        <authorList>
            <person name="Deangelis K."/>
            <person name="Huntemann M."/>
            <person name="Clum A."/>
            <person name="Pillay M."/>
            <person name="Palaniappan K."/>
            <person name="Varghese N."/>
            <person name="Mikhailova N."/>
            <person name="Stamatis D."/>
            <person name="Reddy T."/>
            <person name="Daum C."/>
            <person name="Shapiro N."/>
            <person name="Ivanova N."/>
            <person name="Kyrpides N."/>
            <person name="Woyke T."/>
        </authorList>
    </citation>
    <scope>NUCLEOTIDE SEQUENCE [LARGE SCALE GENOMIC DNA]</scope>
    <source>
        <strain evidence="3">GAS496</strain>
    </source>
</reference>
<keyword evidence="3" id="KW-1185">Reference proteome</keyword>
<name>A0A318HMS2_9MYCO</name>
<dbReference type="AlphaFoldDB" id="A0A318HMS2"/>